<dbReference type="Gene3D" id="3.20.20.70">
    <property type="entry name" value="Aldolase class I"/>
    <property type="match status" value="1"/>
</dbReference>
<dbReference type="Proteomes" id="UP000199382">
    <property type="component" value="Unassembled WGS sequence"/>
</dbReference>
<dbReference type="InterPro" id="IPR013785">
    <property type="entry name" value="Aldolase_TIM"/>
</dbReference>
<dbReference type="InterPro" id="IPR007260">
    <property type="entry name" value="NanE"/>
</dbReference>
<dbReference type="AlphaFoldDB" id="A0A1G8PA39"/>
<dbReference type="STRING" id="571298.SAMN04488026_1008114"/>
<evidence type="ECO:0000256" key="5">
    <source>
        <dbReference type="ARBA" id="ARBA00023235"/>
    </source>
</evidence>
<dbReference type="Pfam" id="PF04131">
    <property type="entry name" value="NanE"/>
    <property type="match status" value="1"/>
</dbReference>
<dbReference type="EMBL" id="FNEK01000008">
    <property type="protein sequence ID" value="SDI89354.1"/>
    <property type="molecule type" value="Genomic_DNA"/>
</dbReference>
<evidence type="ECO:0000256" key="6">
    <source>
        <dbReference type="ARBA" id="ARBA00023277"/>
    </source>
</evidence>
<evidence type="ECO:0000313" key="8">
    <source>
        <dbReference type="Proteomes" id="UP000199382"/>
    </source>
</evidence>
<dbReference type="GO" id="GO:0019262">
    <property type="term" value="P:N-acetylneuraminate catabolic process"/>
    <property type="evidence" value="ECO:0007669"/>
    <property type="project" value="UniProtKB-UniPathway"/>
</dbReference>
<organism evidence="7 8">
    <name type="scientific">Aliiruegeria lutimaris</name>
    <dbReference type="NCBI Taxonomy" id="571298"/>
    <lineage>
        <taxon>Bacteria</taxon>
        <taxon>Pseudomonadati</taxon>
        <taxon>Pseudomonadota</taxon>
        <taxon>Alphaproteobacteria</taxon>
        <taxon>Rhodobacterales</taxon>
        <taxon>Roseobacteraceae</taxon>
        <taxon>Aliiruegeria</taxon>
    </lineage>
</organism>
<proteinExistence type="predicted"/>
<sequence>MDSTNIIVAMARAAVDGGASGLRIEGVENVRAVRAAVAVPIIGIVKRDLPDTPVRITPYLADAEALVEAGADIIAYDGTARPMPDSRKAIVRTILDGGRIAMADCSTEADARTALADGAGIIGTTLSGYTAETQTDSGAPDLALVTAFSRLGGFVMAEGRYNAPDLARQAIVAGADCVTVGSAITRVEHIAAWFGAAVKAGAR</sequence>
<accession>A0A1G8PA39</accession>
<protein>
    <recommendedName>
        <fullName evidence="4">N-acylglucosamine-6-phosphate 2-epimerase</fullName>
        <ecNumber evidence="4">5.1.3.9</ecNumber>
    </recommendedName>
</protein>
<dbReference type="PANTHER" id="PTHR36204:SF1">
    <property type="entry name" value="N-ACETYLMANNOSAMINE-6-PHOSPHATE 2-EPIMERASE-RELATED"/>
    <property type="match status" value="1"/>
</dbReference>
<dbReference type="PANTHER" id="PTHR36204">
    <property type="entry name" value="N-ACETYLMANNOSAMINE-6-PHOSPHATE 2-EPIMERASE-RELATED"/>
    <property type="match status" value="1"/>
</dbReference>
<dbReference type="EC" id="5.1.3.9" evidence="4"/>
<dbReference type="GO" id="GO:0006053">
    <property type="term" value="P:N-acetylmannosamine catabolic process"/>
    <property type="evidence" value="ECO:0007669"/>
    <property type="project" value="TreeGrafter"/>
</dbReference>
<comment type="catalytic activity">
    <reaction evidence="1">
        <text>an N-acyl-D-glucosamine 6-phosphate = an N-acyl-D-mannosamine 6-phosphate</text>
        <dbReference type="Rhea" id="RHEA:23932"/>
        <dbReference type="ChEBI" id="CHEBI:57599"/>
        <dbReference type="ChEBI" id="CHEBI:57666"/>
        <dbReference type="EC" id="5.1.3.9"/>
    </reaction>
</comment>
<keyword evidence="5" id="KW-0413">Isomerase</keyword>
<keyword evidence="6" id="KW-0119">Carbohydrate metabolism</keyword>
<dbReference type="SUPFAM" id="SSF51366">
    <property type="entry name" value="Ribulose-phoshate binding barrel"/>
    <property type="match status" value="1"/>
</dbReference>
<evidence type="ECO:0000256" key="1">
    <source>
        <dbReference type="ARBA" id="ARBA00000056"/>
    </source>
</evidence>
<evidence type="ECO:0000256" key="4">
    <source>
        <dbReference type="ARBA" id="ARBA00013180"/>
    </source>
</evidence>
<dbReference type="GO" id="GO:0047465">
    <property type="term" value="F:N-acylglucosamine-6-phosphate 2-epimerase activity"/>
    <property type="evidence" value="ECO:0007669"/>
    <property type="project" value="UniProtKB-EC"/>
</dbReference>
<reference evidence="7 8" key="1">
    <citation type="submission" date="2016-10" db="EMBL/GenBank/DDBJ databases">
        <authorList>
            <person name="de Groot N.N."/>
        </authorList>
    </citation>
    <scope>NUCLEOTIDE SEQUENCE [LARGE SCALE GENOMIC DNA]</scope>
    <source>
        <strain evidence="7 8">DSM 25294</strain>
    </source>
</reference>
<comment type="function">
    <text evidence="2">Converts N-acetylmannosamine-6-phosphate (ManNAc-6-P) to N-acetylglucosamine-6-phosphate (GlcNAc-6-P).</text>
</comment>
<evidence type="ECO:0000256" key="3">
    <source>
        <dbReference type="ARBA" id="ARBA00005081"/>
    </source>
</evidence>
<dbReference type="UniPathway" id="UPA00629">
    <property type="reaction ID" value="UER00682"/>
</dbReference>
<comment type="pathway">
    <text evidence="3">Amino-sugar metabolism; N-acetylneuraminate degradation; D-fructose 6-phosphate from N-acetylneuraminate: step 3/5.</text>
</comment>
<name>A0A1G8PA39_9RHOB</name>
<dbReference type="NCBIfam" id="NF002231">
    <property type="entry name" value="PRK01130.1"/>
    <property type="match status" value="1"/>
</dbReference>
<evidence type="ECO:0000313" key="7">
    <source>
        <dbReference type="EMBL" id="SDI89354.1"/>
    </source>
</evidence>
<keyword evidence="8" id="KW-1185">Reference proteome</keyword>
<gene>
    <name evidence="7" type="ORF">SAMN04488026_1008114</name>
</gene>
<dbReference type="InterPro" id="IPR011060">
    <property type="entry name" value="RibuloseP-bd_barrel"/>
</dbReference>
<evidence type="ECO:0000256" key="2">
    <source>
        <dbReference type="ARBA" id="ARBA00002147"/>
    </source>
</evidence>
<dbReference type="GO" id="GO:0005829">
    <property type="term" value="C:cytosol"/>
    <property type="evidence" value="ECO:0007669"/>
    <property type="project" value="TreeGrafter"/>
</dbReference>